<dbReference type="EMBL" id="CP023701">
    <property type="protein sequence ID" value="QEU77160.1"/>
    <property type="molecule type" value="Genomic_DNA"/>
</dbReference>
<sequence length="38" mass="3937">MDRHVVGTCGQVFGDPVGDPFGCAPGEDLVDETVASRC</sequence>
<gene>
    <name evidence="1" type="ORF">CP968_01550</name>
</gene>
<dbReference type="AlphaFoldDB" id="A0A5P2UE09"/>
<accession>A0A5P2UE09</accession>
<reference evidence="1 2" key="1">
    <citation type="submission" date="2017-09" db="EMBL/GenBank/DDBJ databases">
        <authorList>
            <person name="Lee N."/>
            <person name="Cho B.-K."/>
        </authorList>
    </citation>
    <scope>NUCLEOTIDE SEQUENCE [LARGE SCALE GENOMIC DNA]</scope>
    <source>
        <strain evidence="1 2">ATCC 27467</strain>
    </source>
</reference>
<dbReference type="Proteomes" id="UP000326831">
    <property type="component" value="Chromosome"/>
</dbReference>
<evidence type="ECO:0000313" key="2">
    <source>
        <dbReference type="Proteomes" id="UP000326831"/>
    </source>
</evidence>
<evidence type="ECO:0000313" key="1">
    <source>
        <dbReference type="EMBL" id="QEU77160.1"/>
    </source>
</evidence>
<dbReference type="KEGG" id="ssub:CP968_01550"/>
<name>A0A5P2UE09_9ACTN</name>
<organism evidence="1 2">
    <name type="scientific">Streptomyces subrutilus</name>
    <dbReference type="NCBI Taxonomy" id="36818"/>
    <lineage>
        <taxon>Bacteria</taxon>
        <taxon>Bacillati</taxon>
        <taxon>Actinomycetota</taxon>
        <taxon>Actinomycetes</taxon>
        <taxon>Kitasatosporales</taxon>
        <taxon>Streptomycetaceae</taxon>
        <taxon>Streptomyces</taxon>
    </lineage>
</organism>
<proteinExistence type="predicted"/>
<dbReference type="OrthoDB" id="9800607at2"/>
<protein>
    <submittedName>
        <fullName evidence="1">Rubredoxin</fullName>
    </submittedName>
</protein>
<keyword evidence="2" id="KW-1185">Reference proteome</keyword>